<dbReference type="EMBL" id="CP001736">
    <property type="protein sequence ID" value="ADB31425.1"/>
    <property type="molecule type" value="Genomic_DNA"/>
</dbReference>
<dbReference type="Pfam" id="PF13560">
    <property type="entry name" value="HTH_31"/>
    <property type="match status" value="1"/>
</dbReference>
<dbReference type="AlphaFoldDB" id="D2PUV9"/>
<dbReference type="eggNOG" id="COG1396">
    <property type="taxonomic scope" value="Bacteria"/>
</dbReference>
<reference evidence="2 3" key="2">
    <citation type="journal article" date="2010" name="Stand. Genomic Sci.">
        <title>Complete genome sequence of Kribbella flavida type strain (IFO 14399).</title>
        <authorList>
            <person name="Pukall R."/>
            <person name="Lapidus A."/>
            <person name="Glavina Del Rio T."/>
            <person name="Copeland A."/>
            <person name="Tice H."/>
            <person name="Cheng J.-F."/>
            <person name="Lucas S."/>
            <person name="Chen F."/>
            <person name="Nolan M."/>
            <person name="LaButti K."/>
            <person name="Pati A."/>
            <person name="Ivanova N."/>
            <person name="Mavrommatis K."/>
            <person name="Mikhailova N."/>
            <person name="Pitluck S."/>
            <person name="Bruce D."/>
            <person name="Goodwin L."/>
            <person name="Land M."/>
            <person name="Hauser L."/>
            <person name="Chang Y.-J."/>
            <person name="Jeffries C.D."/>
            <person name="Chen A."/>
            <person name="Palaniappan K."/>
            <person name="Chain P."/>
            <person name="Rohde M."/>
            <person name="Goeker M."/>
            <person name="Bristow J."/>
            <person name="Eisen J.A."/>
            <person name="Markowitz V."/>
            <person name="Hugenholtz P."/>
            <person name="Kyrpides N.C."/>
            <person name="Klenk H.-P."/>
            <person name="Brettin T."/>
        </authorList>
    </citation>
    <scope>NUCLEOTIDE SEQUENCE [LARGE SCALE GENOMIC DNA]</scope>
    <source>
        <strain evidence="3">DSM 17836 / JCM 10339 / NBRC 14399</strain>
    </source>
</reference>
<dbReference type="InterPro" id="IPR010982">
    <property type="entry name" value="Lambda_DNA-bd_dom_sf"/>
</dbReference>
<dbReference type="CDD" id="cd00093">
    <property type="entry name" value="HTH_XRE"/>
    <property type="match status" value="1"/>
</dbReference>
<gene>
    <name evidence="2" type="ordered locus">Kfla_2350</name>
</gene>
<dbReference type="GO" id="GO:0003677">
    <property type="term" value="F:DNA binding"/>
    <property type="evidence" value="ECO:0007669"/>
    <property type="project" value="InterPro"/>
</dbReference>
<proteinExistence type="predicted"/>
<dbReference type="InterPro" id="IPR001387">
    <property type="entry name" value="Cro/C1-type_HTH"/>
</dbReference>
<protein>
    <submittedName>
        <fullName evidence="2">Transcriptional regulator, XRE family</fullName>
    </submittedName>
</protein>
<keyword evidence="3" id="KW-1185">Reference proteome</keyword>
<dbReference type="PROSITE" id="PS50943">
    <property type="entry name" value="HTH_CROC1"/>
    <property type="match status" value="1"/>
</dbReference>
<dbReference type="Proteomes" id="UP000007967">
    <property type="component" value="Chromosome"/>
</dbReference>
<dbReference type="HOGENOM" id="CLU_2105782_0_0_11"/>
<dbReference type="KEGG" id="kfl:Kfla_2350"/>
<evidence type="ECO:0000313" key="2">
    <source>
        <dbReference type="EMBL" id="ADB31425.1"/>
    </source>
</evidence>
<evidence type="ECO:0000313" key="3">
    <source>
        <dbReference type="Proteomes" id="UP000007967"/>
    </source>
</evidence>
<organism evidence="2 3">
    <name type="scientific">Kribbella flavida (strain DSM 17836 / JCM 10339 / NBRC 14399)</name>
    <dbReference type="NCBI Taxonomy" id="479435"/>
    <lineage>
        <taxon>Bacteria</taxon>
        <taxon>Bacillati</taxon>
        <taxon>Actinomycetota</taxon>
        <taxon>Actinomycetes</taxon>
        <taxon>Propionibacteriales</taxon>
        <taxon>Kribbellaceae</taxon>
        <taxon>Kribbella</taxon>
    </lineage>
</organism>
<evidence type="ECO:0000259" key="1">
    <source>
        <dbReference type="PROSITE" id="PS50943"/>
    </source>
</evidence>
<dbReference type="Gene3D" id="1.10.260.40">
    <property type="entry name" value="lambda repressor-like DNA-binding domains"/>
    <property type="match status" value="1"/>
</dbReference>
<dbReference type="SUPFAM" id="SSF47413">
    <property type="entry name" value="lambda repressor-like DNA-binding domains"/>
    <property type="match status" value="1"/>
</dbReference>
<reference evidence="3" key="1">
    <citation type="submission" date="2009-09" db="EMBL/GenBank/DDBJ databases">
        <title>The complete genome of Kribbella flavida DSM 17836.</title>
        <authorList>
            <consortium name="US DOE Joint Genome Institute (JGI-PGF)"/>
            <person name="Lucas S."/>
            <person name="Copeland A."/>
            <person name="Lapidus A."/>
            <person name="Glavina del Rio T."/>
            <person name="Dalin E."/>
            <person name="Tice H."/>
            <person name="Bruce D."/>
            <person name="Goodwin L."/>
            <person name="Pitluck S."/>
            <person name="Kyrpides N."/>
            <person name="Mavromatis K."/>
            <person name="Ivanova N."/>
            <person name="Saunders E."/>
            <person name="Brettin T."/>
            <person name="Detter J.C."/>
            <person name="Han C."/>
            <person name="Larimer F."/>
            <person name="Land M."/>
            <person name="Hauser L."/>
            <person name="Markowitz V."/>
            <person name="Cheng J.-F."/>
            <person name="Hugenholtz P."/>
            <person name="Woyke T."/>
            <person name="Wu D."/>
            <person name="Pukall R."/>
            <person name="Klenk H.-P."/>
            <person name="Eisen J.A."/>
        </authorList>
    </citation>
    <scope>NUCLEOTIDE SEQUENCE [LARGE SCALE GENOMIC DNA]</scope>
    <source>
        <strain evidence="3">DSM 17836 / JCM 10339 / NBRC 14399</strain>
    </source>
</reference>
<accession>D2PUV9</accession>
<sequence>MPSNRMQELGTAVRVERRRRQLSQAAVAAATGVSREWLSRLENGAPRLEADKVLQVLDFLGVAVVRPEEHPTRADIAKAQKVAWSMELEAQPLTEEGFQKVLRKVVQHRLTRSTA</sequence>
<feature type="domain" description="HTH cro/C1-type" evidence="1">
    <location>
        <begin position="13"/>
        <end position="70"/>
    </location>
</feature>
<dbReference type="SMART" id="SM00530">
    <property type="entry name" value="HTH_XRE"/>
    <property type="match status" value="1"/>
</dbReference>
<name>D2PUV9_KRIFD</name>